<evidence type="ECO:0000256" key="4">
    <source>
        <dbReference type="PROSITE-ProRule" id="PRU00529"/>
    </source>
</evidence>
<organism evidence="6 7">
    <name type="scientific">Ignisphaera cupida</name>
    <dbReference type="NCBI Taxonomy" id="3050454"/>
    <lineage>
        <taxon>Archaea</taxon>
        <taxon>Thermoproteota</taxon>
        <taxon>Thermoprotei</taxon>
        <taxon>Desulfurococcales</taxon>
        <taxon>Desulfurococcaceae</taxon>
        <taxon>Ignisphaera</taxon>
    </lineage>
</organism>
<evidence type="ECO:0000313" key="7">
    <source>
        <dbReference type="Proteomes" id="UP001529235"/>
    </source>
</evidence>
<dbReference type="EMBL" id="JASNVW010000006">
    <property type="protein sequence ID" value="MDK6029267.1"/>
    <property type="molecule type" value="Genomic_DNA"/>
</dbReference>
<proteinExistence type="predicted"/>
<dbReference type="SUPFAM" id="SSF53335">
    <property type="entry name" value="S-adenosyl-L-methionine-dependent methyltransferases"/>
    <property type="match status" value="1"/>
</dbReference>
<sequence length="384" mass="42943">MKLLVTSDTGFENVLAEELRELANASIAHMSSGRVFLDVDEYGLVNVFRSRIANNIYYVILVREDVYTLDDIYRVVKDVDFTSFIEPSQSFAVRSERIGEHSFTSIDIGRVAGQAVIDSYMQAKFTRLKVNLDEPDVEIYVELNKTRLVVAVSLTRESLHMRRYRVFNHPAALKSTIASAMLRIAGWKPGNGLYDPMCGGGTIVIEAALWTKGVEIPCIAKRSLDLGMIGKLAPQAISKLEKLCSRIPVEWERVHIGVDINPRFVEGAVINAKNAGVDDSTLFIVGDLVDVTPKIKSMEHEFGKEIDVAVFNPPYGYRMKPGGVAKLYRRTLEVLKESGFKEIVFITSAIRVTENVLAEIKNISVERLKVIHGTLPSIVYKVKF</sequence>
<evidence type="ECO:0000259" key="5">
    <source>
        <dbReference type="PROSITE" id="PS51165"/>
    </source>
</evidence>
<evidence type="ECO:0000313" key="6">
    <source>
        <dbReference type="EMBL" id="MDK6029267.1"/>
    </source>
</evidence>
<dbReference type="Pfam" id="PF02926">
    <property type="entry name" value="THUMP"/>
    <property type="match status" value="1"/>
</dbReference>
<dbReference type="InterPro" id="IPR053485">
    <property type="entry name" value="tRNA_guanine-N2-MTase"/>
</dbReference>
<dbReference type="SMART" id="SM00981">
    <property type="entry name" value="THUMP"/>
    <property type="match status" value="1"/>
</dbReference>
<keyword evidence="6" id="KW-0808">Transferase</keyword>
<dbReference type="GO" id="GO:0160117">
    <property type="term" value="F:tRNA (guanine(6)-N2)-methyltransferase activity"/>
    <property type="evidence" value="ECO:0007669"/>
    <property type="project" value="UniProtKB-EC"/>
</dbReference>
<comment type="caution">
    <text evidence="6">The sequence shown here is derived from an EMBL/GenBank/DDBJ whole genome shotgun (WGS) entry which is preliminary data.</text>
</comment>
<keyword evidence="2 6" id="KW-0489">Methyltransferase</keyword>
<reference evidence="6 7" key="1">
    <citation type="submission" date="2023-05" db="EMBL/GenBank/DDBJ databases">
        <title>A new hyperthermophilic archaea 'Ignisphaera cupida' sp. nov. and description of the family 'Ignisphaeraceae' fam. nov.</title>
        <authorList>
            <person name="Podosokorskaya O.A."/>
            <person name="Elcheninov A.G."/>
            <person name="Klukina A."/>
            <person name="Merkel A.Y."/>
        </authorList>
    </citation>
    <scope>NUCLEOTIDE SEQUENCE [LARGE SCALE GENOMIC DNA]</scope>
    <source>
        <strain evidence="6 7">4213-co</strain>
    </source>
</reference>
<dbReference type="PANTHER" id="PTHR14911:SF13">
    <property type="entry name" value="TRNA (GUANINE(6)-N2)-METHYLTRANSFERASE THUMP3"/>
    <property type="match status" value="1"/>
</dbReference>
<name>A0ABD4Z8L3_9CREN</name>
<dbReference type="EC" id="2.1.1.256" evidence="6"/>
<evidence type="ECO:0000256" key="1">
    <source>
        <dbReference type="ARBA" id="ARBA00004496"/>
    </source>
</evidence>
<dbReference type="PANTHER" id="PTHR14911">
    <property type="entry name" value="THUMP DOMAIN-CONTAINING"/>
    <property type="match status" value="1"/>
</dbReference>
<dbReference type="InterPro" id="IPR029063">
    <property type="entry name" value="SAM-dependent_MTases_sf"/>
</dbReference>
<dbReference type="NCBIfam" id="NF040721">
    <property type="entry name" value="Trm14_Arch"/>
    <property type="match status" value="1"/>
</dbReference>
<dbReference type="GO" id="GO:0003723">
    <property type="term" value="F:RNA binding"/>
    <property type="evidence" value="ECO:0007669"/>
    <property type="project" value="UniProtKB-UniRule"/>
</dbReference>
<dbReference type="GO" id="GO:0005737">
    <property type="term" value="C:cytoplasm"/>
    <property type="evidence" value="ECO:0007669"/>
    <property type="project" value="UniProtKB-SubCell"/>
</dbReference>
<evidence type="ECO:0000256" key="2">
    <source>
        <dbReference type="ARBA" id="ARBA00022603"/>
    </source>
</evidence>
<dbReference type="Gene3D" id="3.40.50.150">
    <property type="entry name" value="Vaccinia Virus protein VP39"/>
    <property type="match status" value="1"/>
</dbReference>
<dbReference type="AlphaFoldDB" id="A0ABD4Z8L3"/>
<feature type="domain" description="THUMP" evidence="5">
    <location>
        <begin position="42"/>
        <end position="154"/>
    </location>
</feature>
<keyword evidence="4" id="KW-0694">RNA-binding</keyword>
<dbReference type="GO" id="GO:0008033">
    <property type="term" value="P:tRNA processing"/>
    <property type="evidence" value="ECO:0007669"/>
    <property type="project" value="UniProtKB-KW"/>
</dbReference>
<dbReference type="InterPro" id="IPR000241">
    <property type="entry name" value="RlmKL-like_Mtase"/>
</dbReference>
<evidence type="ECO:0000256" key="3">
    <source>
        <dbReference type="ARBA" id="ARBA00022694"/>
    </source>
</evidence>
<dbReference type="InterPro" id="IPR004114">
    <property type="entry name" value="THUMP_dom"/>
</dbReference>
<comment type="subcellular location">
    <subcellularLocation>
        <location evidence="1">Cytoplasm</location>
    </subcellularLocation>
</comment>
<dbReference type="PROSITE" id="PS51165">
    <property type="entry name" value="THUMP"/>
    <property type="match status" value="1"/>
</dbReference>
<dbReference type="SUPFAM" id="SSF143437">
    <property type="entry name" value="THUMP domain-like"/>
    <property type="match status" value="1"/>
</dbReference>
<dbReference type="CDD" id="cd02440">
    <property type="entry name" value="AdoMet_MTases"/>
    <property type="match status" value="1"/>
</dbReference>
<dbReference type="GO" id="GO:0032259">
    <property type="term" value="P:methylation"/>
    <property type="evidence" value="ECO:0007669"/>
    <property type="project" value="UniProtKB-KW"/>
</dbReference>
<dbReference type="CDD" id="cd11715">
    <property type="entry name" value="THUMP_AdoMetMT"/>
    <property type="match status" value="1"/>
</dbReference>
<dbReference type="PROSITE" id="PS00092">
    <property type="entry name" value="N6_MTASE"/>
    <property type="match status" value="1"/>
</dbReference>
<accession>A0ABD4Z8L3</accession>
<dbReference type="InterPro" id="IPR002052">
    <property type="entry name" value="DNA_methylase_N6_adenine_CS"/>
</dbReference>
<protein>
    <submittedName>
        <fullName evidence="6">tRNA (Guanine(6)-N2)-methyltransferase</fullName>
        <ecNumber evidence="6">2.1.1.256</ecNumber>
    </submittedName>
</protein>
<keyword evidence="3" id="KW-0819">tRNA processing</keyword>
<dbReference type="Pfam" id="PF01170">
    <property type="entry name" value="UPF0020"/>
    <property type="match status" value="1"/>
</dbReference>
<keyword evidence="7" id="KW-1185">Reference proteome</keyword>
<gene>
    <name evidence="6" type="primary">trm14</name>
    <name evidence="6" type="ORF">QPL79_07810</name>
</gene>
<dbReference type="Proteomes" id="UP001529235">
    <property type="component" value="Unassembled WGS sequence"/>
</dbReference>
<dbReference type="RefSeq" id="WP_285274254.1">
    <property type="nucleotide sequence ID" value="NZ_JASNVW010000006.1"/>
</dbReference>
<dbReference type="Gene3D" id="3.30.2130.30">
    <property type="match status" value="1"/>
</dbReference>